<dbReference type="Gene3D" id="1.25.40.20">
    <property type="entry name" value="Ankyrin repeat-containing domain"/>
    <property type="match status" value="1"/>
</dbReference>
<evidence type="ECO:0000313" key="4">
    <source>
        <dbReference type="Proteomes" id="UP001145021"/>
    </source>
</evidence>
<organism evidence="3 4">
    <name type="scientific">Coemansia asiatica</name>
    <dbReference type="NCBI Taxonomy" id="1052880"/>
    <lineage>
        <taxon>Eukaryota</taxon>
        <taxon>Fungi</taxon>
        <taxon>Fungi incertae sedis</taxon>
        <taxon>Zoopagomycota</taxon>
        <taxon>Kickxellomycotina</taxon>
        <taxon>Kickxellomycetes</taxon>
        <taxon>Kickxellales</taxon>
        <taxon>Kickxellaceae</taxon>
        <taxon>Coemansia</taxon>
    </lineage>
</organism>
<name>A0A9W7XKE1_9FUNG</name>
<dbReference type="Pfam" id="PF00023">
    <property type="entry name" value="Ank"/>
    <property type="match status" value="1"/>
</dbReference>
<dbReference type="InterPro" id="IPR036770">
    <property type="entry name" value="Ankyrin_rpt-contain_sf"/>
</dbReference>
<feature type="region of interest" description="Disordered" evidence="2">
    <location>
        <begin position="455"/>
        <end position="493"/>
    </location>
</feature>
<feature type="region of interest" description="Disordered" evidence="2">
    <location>
        <begin position="292"/>
        <end position="313"/>
    </location>
</feature>
<proteinExistence type="predicted"/>
<feature type="repeat" description="ANK" evidence="1">
    <location>
        <begin position="231"/>
        <end position="263"/>
    </location>
</feature>
<dbReference type="PROSITE" id="PS50088">
    <property type="entry name" value="ANK_REPEAT"/>
    <property type="match status" value="1"/>
</dbReference>
<dbReference type="InterPro" id="IPR002110">
    <property type="entry name" value="Ankyrin_rpt"/>
</dbReference>
<dbReference type="SUPFAM" id="SSF48403">
    <property type="entry name" value="Ankyrin repeat"/>
    <property type="match status" value="1"/>
</dbReference>
<dbReference type="EMBL" id="JANBOH010000185">
    <property type="protein sequence ID" value="KAJ1644212.1"/>
    <property type="molecule type" value="Genomic_DNA"/>
</dbReference>
<dbReference type="Proteomes" id="UP001145021">
    <property type="component" value="Unassembled WGS sequence"/>
</dbReference>
<feature type="compositionally biased region" description="Acidic residues" evidence="2">
    <location>
        <begin position="22"/>
        <end position="31"/>
    </location>
</feature>
<gene>
    <name evidence="3" type="ORF">LPJ64_004101</name>
</gene>
<feature type="compositionally biased region" description="Polar residues" evidence="2">
    <location>
        <begin position="70"/>
        <end position="84"/>
    </location>
</feature>
<dbReference type="PROSITE" id="PS50297">
    <property type="entry name" value="ANK_REP_REGION"/>
    <property type="match status" value="1"/>
</dbReference>
<evidence type="ECO:0000256" key="1">
    <source>
        <dbReference type="PROSITE-ProRule" id="PRU00023"/>
    </source>
</evidence>
<protein>
    <recommendedName>
        <fullName evidence="5">Ankyrin</fullName>
    </recommendedName>
</protein>
<feature type="non-terminal residue" evidence="3">
    <location>
        <position position="602"/>
    </location>
</feature>
<keyword evidence="4" id="KW-1185">Reference proteome</keyword>
<comment type="caution">
    <text evidence="3">The sequence shown here is derived from an EMBL/GenBank/DDBJ whole genome shotgun (WGS) entry which is preliminary data.</text>
</comment>
<accession>A0A9W7XKE1</accession>
<keyword evidence="1" id="KW-0040">ANK repeat</keyword>
<feature type="region of interest" description="Disordered" evidence="2">
    <location>
        <begin position="550"/>
        <end position="602"/>
    </location>
</feature>
<evidence type="ECO:0008006" key="5">
    <source>
        <dbReference type="Google" id="ProtNLM"/>
    </source>
</evidence>
<reference evidence="3" key="1">
    <citation type="submission" date="2022-07" db="EMBL/GenBank/DDBJ databases">
        <title>Phylogenomic reconstructions and comparative analyses of Kickxellomycotina fungi.</title>
        <authorList>
            <person name="Reynolds N.K."/>
            <person name="Stajich J.E."/>
            <person name="Barry K."/>
            <person name="Grigoriev I.V."/>
            <person name="Crous P."/>
            <person name="Smith M.E."/>
        </authorList>
    </citation>
    <scope>NUCLEOTIDE SEQUENCE</scope>
    <source>
        <strain evidence="3">NBRC 105413</strain>
    </source>
</reference>
<evidence type="ECO:0000313" key="3">
    <source>
        <dbReference type="EMBL" id="KAJ1644212.1"/>
    </source>
</evidence>
<feature type="region of interest" description="Disordered" evidence="2">
    <location>
        <begin position="1"/>
        <end position="87"/>
    </location>
</feature>
<feature type="compositionally biased region" description="Low complexity" evidence="2">
    <location>
        <begin position="576"/>
        <end position="592"/>
    </location>
</feature>
<dbReference type="AlphaFoldDB" id="A0A9W7XKE1"/>
<sequence length="602" mass="66175">MVFGHQQSQRKMRRSSAKSEEFDSSDGEEIPESVMGPIEIPKAPSHPEVSSRRGSTPGMKAPTHIDFSAGSHSPRNSLGSNSAPQPHFMQQRFGQQGAMANSRWPSQLYRQWFGAITEGRSIQVHSILADYPDILDMRRREPTPFHMALTHIASEWLGNDTTGMDGLQVAIMGYKNAYANWRLGNGAQSEQMTGMSADQMKEHVAVREVILGALIDAISPEQLDSHFFGRQQNTTLHLAAFYNDANLVERLLRQGAAVDIPNRMGFLPSGITNDKPTLQWLAMYQGQIRGTRYQSQPSPPQEPHHIFDADSSDINGHYTDMEAAGGLMNFADGDDDYHYRHDGRASILESELVVENIGPFSDDGQVSESSYIKQFADSSRDMQPTPNASEEYETHPNIGDDEAAQDEDNYADNVSVASSNDRQSLGLGGIKTGAAKANHDSALLRQRALNNINIRPLQVHDSRDQASSAGSETAYRRSESPPESPSAMSYHTATGALSDDGYMERQAQSEETGTYPNIDTTLRIKVDPRSIDDDDIDDIFSDTDDIVQMEPSYCHSDSGLSDSRRQQPADSLKPESSSAKHTSSVSSSSKSAPLAMQSLNNA</sequence>
<feature type="region of interest" description="Disordered" evidence="2">
    <location>
        <begin position="376"/>
        <end position="401"/>
    </location>
</feature>
<evidence type="ECO:0000256" key="2">
    <source>
        <dbReference type="SAM" id="MobiDB-lite"/>
    </source>
</evidence>